<protein>
    <submittedName>
        <fullName evidence="1">Uncharacterized protein</fullName>
    </submittedName>
</protein>
<reference evidence="1" key="1">
    <citation type="submission" date="2021-08" db="EMBL/GenBank/DDBJ databases">
        <title>Hoeflea bacterium WL0058 sp. nov., isolated from the sediment.</title>
        <authorList>
            <person name="Wang L."/>
            <person name="Zhang D."/>
        </authorList>
    </citation>
    <scope>NUCLEOTIDE SEQUENCE</scope>
    <source>
        <strain evidence="1">WL0058</strain>
    </source>
</reference>
<dbReference type="EMBL" id="JAICBX010000005">
    <property type="protein sequence ID" value="MBW8640194.1"/>
    <property type="molecule type" value="Genomic_DNA"/>
</dbReference>
<comment type="caution">
    <text evidence="1">The sequence shown here is derived from an EMBL/GenBank/DDBJ whole genome shotgun (WGS) entry which is preliminary data.</text>
</comment>
<keyword evidence="2" id="KW-1185">Reference proteome</keyword>
<dbReference type="RefSeq" id="WP_220230907.1">
    <property type="nucleotide sequence ID" value="NZ_JAICBX010000005.1"/>
</dbReference>
<organism evidence="1 2">
    <name type="scientific">Flavimaribacter sediminis</name>
    <dbReference type="NCBI Taxonomy" id="2865987"/>
    <lineage>
        <taxon>Bacteria</taxon>
        <taxon>Pseudomonadati</taxon>
        <taxon>Pseudomonadota</taxon>
        <taxon>Alphaproteobacteria</taxon>
        <taxon>Hyphomicrobiales</taxon>
        <taxon>Rhizobiaceae</taxon>
        <taxon>Flavimaribacter</taxon>
    </lineage>
</organism>
<evidence type="ECO:0000313" key="1">
    <source>
        <dbReference type="EMBL" id="MBW8640194.1"/>
    </source>
</evidence>
<accession>A0AAE3D2V9</accession>
<evidence type="ECO:0000313" key="2">
    <source>
        <dbReference type="Proteomes" id="UP001196509"/>
    </source>
</evidence>
<dbReference type="Proteomes" id="UP001196509">
    <property type="component" value="Unassembled WGS sequence"/>
</dbReference>
<dbReference type="AlphaFoldDB" id="A0AAE3D2V9"/>
<proteinExistence type="predicted"/>
<sequence>MQPEWTTLVADRLAELYERKFGGKDKGRYRISVRLVREAAGRNRLYEDDVKMLTRSMLEKGFVLIDMDSFFVVMGMNSFVNYRRANEELLK</sequence>
<name>A0AAE3D2V9_9HYPH</name>
<gene>
    <name evidence="1" type="ORF">K1W69_23575</name>
</gene>